<comment type="caution">
    <text evidence="9">The sequence shown here is derived from an EMBL/GenBank/DDBJ whole genome shotgun (WGS) entry which is preliminary data.</text>
</comment>
<comment type="similarity">
    <text evidence="2 6">Belongs to the band 7/mec-2 family. HflK subfamily.</text>
</comment>
<dbReference type="Proteomes" id="UP000287853">
    <property type="component" value="Unassembled WGS sequence"/>
</dbReference>
<protein>
    <recommendedName>
        <fullName evidence="6">Protein HflK</fullName>
    </recommendedName>
</protein>
<evidence type="ECO:0000256" key="4">
    <source>
        <dbReference type="ARBA" id="ARBA00022989"/>
    </source>
</evidence>
<name>A0A444IZH6_9BACT</name>
<dbReference type="GO" id="GO:0006508">
    <property type="term" value="P:proteolysis"/>
    <property type="evidence" value="ECO:0007669"/>
    <property type="project" value="UniProtKB-KW"/>
</dbReference>
<comment type="function">
    <text evidence="6">HflC and HflK could encode or regulate a protease.</text>
</comment>
<keyword evidence="3" id="KW-0812">Transmembrane</keyword>
<keyword evidence="9" id="KW-0645">Protease</keyword>
<comment type="subcellular location">
    <subcellularLocation>
        <location evidence="1">Membrane</location>
        <topology evidence="1">Single-pass membrane protein</topology>
    </subcellularLocation>
</comment>
<keyword evidence="5" id="KW-0472">Membrane</keyword>
<organism evidence="9 10">
    <name type="scientific">Candidatus Electrothrix aarhusensis</name>
    <dbReference type="NCBI Taxonomy" id="1859131"/>
    <lineage>
        <taxon>Bacteria</taxon>
        <taxon>Pseudomonadati</taxon>
        <taxon>Thermodesulfobacteriota</taxon>
        <taxon>Desulfobulbia</taxon>
        <taxon>Desulfobulbales</taxon>
        <taxon>Desulfobulbaceae</taxon>
        <taxon>Candidatus Electrothrix</taxon>
    </lineage>
</organism>
<evidence type="ECO:0000256" key="3">
    <source>
        <dbReference type="ARBA" id="ARBA00022692"/>
    </source>
</evidence>
<dbReference type="PANTHER" id="PTHR43327:SF2">
    <property type="entry name" value="MODULATOR OF FTSH PROTEASE HFLK"/>
    <property type="match status" value="1"/>
</dbReference>
<dbReference type="SMART" id="SM00244">
    <property type="entry name" value="PHB"/>
    <property type="match status" value="1"/>
</dbReference>
<evidence type="ECO:0000256" key="5">
    <source>
        <dbReference type="ARBA" id="ARBA00023136"/>
    </source>
</evidence>
<dbReference type="PANTHER" id="PTHR43327">
    <property type="entry name" value="STOMATIN-LIKE PROTEIN 2, MITOCHONDRIAL"/>
    <property type="match status" value="1"/>
</dbReference>
<keyword evidence="10" id="KW-1185">Reference proteome</keyword>
<reference evidence="9 10" key="1">
    <citation type="submission" date="2017-01" db="EMBL/GenBank/DDBJ databases">
        <title>The cable genome- insights into the physiology and evolution of filamentous bacteria capable of sulfide oxidation via long distance electron transfer.</title>
        <authorList>
            <person name="Schreiber L."/>
            <person name="Bjerg J.T."/>
            <person name="Boggild A."/>
            <person name="Van De Vossenberg J."/>
            <person name="Meysman F."/>
            <person name="Nielsen L.P."/>
            <person name="Schramm A."/>
            <person name="Kjeldsen K.U."/>
        </authorList>
    </citation>
    <scope>NUCLEOTIDE SEQUENCE [LARGE SCALE GENOMIC DNA]</scope>
    <source>
        <strain evidence="9">MCF</strain>
    </source>
</reference>
<sequence>MTIYALNYIMSLCQIYNFGDSSYTLISIRKGKRKGKSMPMNDQSPWGKKKKPGTPEDFLAALIQKIRDAFNDESNDSPPSQKGEGPDPATVLAGIGKVALVVLAIIGFQVIYSSFYTIEPGEQGIVMRFGKYNRTTEPGLRFKLPYIEDMEKVDVKTVRKEEFGFRTRVPGQNTTFSKEGFELESLMLTGDKNVIDVAWIVQFTVSDPVRFLFKVLNVRQAIRDNSETVIRRIVGNMDFDYVLGNRSVLAGMAQQELQKDLQKLESGVHISTLQLLDITPTDAVKPAFNEVNEADQDMKRLVNEAEETYNKVIPKARGSAKQIIEESHGYAVQRVNNARGETARFNAIVTEYMKAKEVTRRRMYLETMQDVLPKAKQIYVMDGEEQTVLPLLNLTGK</sequence>
<evidence type="ECO:0000259" key="8">
    <source>
        <dbReference type="SMART" id="SM00244"/>
    </source>
</evidence>
<dbReference type="CDD" id="cd03404">
    <property type="entry name" value="SPFH_HflK"/>
    <property type="match status" value="1"/>
</dbReference>
<proteinExistence type="inferred from homology"/>
<evidence type="ECO:0000256" key="1">
    <source>
        <dbReference type="ARBA" id="ARBA00004167"/>
    </source>
</evidence>
<dbReference type="EMBL" id="MTKO01000067">
    <property type="protein sequence ID" value="RWX46236.1"/>
    <property type="molecule type" value="Genomic_DNA"/>
</dbReference>
<dbReference type="InterPro" id="IPR050710">
    <property type="entry name" value="Band7/mec-2_domain"/>
</dbReference>
<dbReference type="InterPro" id="IPR036013">
    <property type="entry name" value="Band_7/SPFH_dom_sf"/>
</dbReference>
<evidence type="ECO:0000313" key="10">
    <source>
        <dbReference type="Proteomes" id="UP000287853"/>
    </source>
</evidence>
<feature type="domain" description="Band 7" evidence="8">
    <location>
        <begin position="113"/>
        <end position="292"/>
    </location>
</feature>
<evidence type="ECO:0000256" key="6">
    <source>
        <dbReference type="RuleBase" id="RU364113"/>
    </source>
</evidence>
<keyword evidence="9" id="KW-0378">Hydrolase</keyword>
<gene>
    <name evidence="9" type="ORF">H206_00796</name>
</gene>
<accession>A0A444IZH6</accession>
<evidence type="ECO:0000256" key="2">
    <source>
        <dbReference type="ARBA" id="ARBA00006971"/>
    </source>
</evidence>
<dbReference type="InterPro" id="IPR010201">
    <property type="entry name" value="HflK"/>
</dbReference>
<dbReference type="InterPro" id="IPR001107">
    <property type="entry name" value="Band_7"/>
</dbReference>
<dbReference type="GO" id="GO:0008233">
    <property type="term" value="F:peptidase activity"/>
    <property type="evidence" value="ECO:0007669"/>
    <property type="project" value="UniProtKB-KW"/>
</dbReference>
<feature type="region of interest" description="Disordered" evidence="7">
    <location>
        <begin position="34"/>
        <end position="54"/>
    </location>
</feature>
<dbReference type="SUPFAM" id="SSF117892">
    <property type="entry name" value="Band 7/SPFH domain"/>
    <property type="match status" value="1"/>
</dbReference>
<dbReference type="GO" id="GO:0016020">
    <property type="term" value="C:membrane"/>
    <property type="evidence" value="ECO:0007669"/>
    <property type="project" value="UniProtKB-SubCell"/>
</dbReference>
<evidence type="ECO:0000313" key="9">
    <source>
        <dbReference type="EMBL" id="RWX46236.1"/>
    </source>
</evidence>
<dbReference type="Pfam" id="PF01145">
    <property type="entry name" value="Band_7"/>
    <property type="match status" value="1"/>
</dbReference>
<keyword evidence="4" id="KW-1133">Transmembrane helix</keyword>
<dbReference type="Gene3D" id="3.30.479.30">
    <property type="entry name" value="Band 7 domain"/>
    <property type="match status" value="1"/>
</dbReference>
<evidence type="ECO:0000256" key="7">
    <source>
        <dbReference type="SAM" id="MobiDB-lite"/>
    </source>
</evidence>
<dbReference type="AlphaFoldDB" id="A0A444IZH6"/>
<comment type="subunit">
    <text evidence="6">HflC and HflK may interact to form a multimeric complex.</text>
</comment>
<dbReference type="NCBIfam" id="TIGR01933">
    <property type="entry name" value="hflK"/>
    <property type="match status" value="1"/>
</dbReference>